<dbReference type="GO" id="GO:0006893">
    <property type="term" value="P:Golgi to plasma membrane transport"/>
    <property type="evidence" value="ECO:0000318"/>
    <property type="project" value="GO_Central"/>
</dbReference>
<dbReference type="EnsemblPlants" id="Pp3c10_19840V3.1">
    <property type="protein sequence ID" value="Pp3c10_19840V3.1"/>
    <property type="gene ID" value="Pp3c10_19840"/>
</dbReference>
<evidence type="ECO:0000259" key="5">
    <source>
        <dbReference type="Pfam" id="PF21673"/>
    </source>
</evidence>
<dbReference type="RefSeq" id="XP_024387642.1">
    <property type="nucleotide sequence ID" value="XM_024531874.2"/>
</dbReference>
<feature type="domain" description="CCDC93 N-terminal" evidence="5">
    <location>
        <begin position="9"/>
        <end position="115"/>
    </location>
</feature>
<dbReference type="AlphaFoldDB" id="A0A2K1JZQ9"/>
<evidence type="ECO:0000313" key="7">
    <source>
        <dbReference type="EnsemblPlants" id="Pp3c10_19840V3.1"/>
    </source>
</evidence>
<dbReference type="EnsemblPlants" id="Pp3c10_19840V3.2">
    <property type="protein sequence ID" value="Pp3c10_19840V3.2"/>
    <property type="gene ID" value="Pp3c10_19840"/>
</dbReference>
<accession>A0A2K1JZQ9</accession>
<dbReference type="PaxDb" id="3218-PP1S67_129V6.1"/>
<organism evidence="6">
    <name type="scientific">Physcomitrium patens</name>
    <name type="common">Spreading-leaved earth moss</name>
    <name type="synonym">Physcomitrella patens</name>
    <dbReference type="NCBI Taxonomy" id="3218"/>
    <lineage>
        <taxon>Eukaryota</taxon>
        <taxon>Viridiplantae</taxon>
        <taxon>Streptophyta</taxon>
        <taxon>Embryophyta</taxon>
        <taxon>Bryophyta</taxon>
        <taxon>Bryophytina</taxon>
        <taxon>Bryopsida</taxon>
        <taxon>Funariidae</taxon>
        <taxon>Funariales</taxon>
        <taxon>Funariaceae</taxon>
        <taxon>Physcomitrium</taxon>
    </lineage>
</organism>
<evidence type="ECO:0000259" key="4">
    <source>
        <dbReference type="Pfam" id="PF09762"/>
    </source>
</evidence>
<evidence type="ECO:0000256" key="1">
    <source>
        <dbReference type="ARBA" id="ARBA00007219"/>
    </source>
</evidence>
<dbReference type="GeneID" id="112288065"/>
<dbReference type="Pfam" id="PF21673">
    <property type="entry name" value="CCDC93_N"/>
    <property type="match status" value="1"/>
</dbReference>
<dbReference type="Gramene" id="Pp3c10_19840V3.1">
    <property type="protein sequence ID" value="Pp3c10_19840V3.1"/>
    <property type="gene ID" value="Pp3c10_19840"/>
</dbReference>
<dbReference type="KEGG" id="ppp:112288065"/>
<feature type="coiled-coil region" evidence="3">
    <location>
        <begin position="197"/>
        <end position="259"/>
    </location>
</feature>
<reference evidence="6 8" key="2">
    <citation type="journal article" date="2018" name="Plant J.">
        <title>The Physcomitrella patens chromosome-scale assembly reveals moss genome structure and evolution.</title>
        <authorList>
            <person name="Lang D."/>
            <person name="Ullrich K.K."/>
            <person name="Murat F."/>
            <person name="Fuchs J."/>
            <person name="Jenkins J."/>
            <person name="Haas F.B."/>
            <person name="Piednoel M."/>
            <person name="Gundlach H."/>
            <person name="Van Bel M."/>
            <person name="Meyberg R."/>
            <person name="Vives C."/>
            <person name="Morata J."/>
            <person name="Symeonidi A."/>
            <person name="Hiss M."/>
            <person name="Muchero W."/>
            <person name="Kamisugi Y."/>
            <person name="Saleh O."/>
            <person name="Blanc G."/>
            <person name="Decker E.L."/>
            <person name="van Gessel N."/>
            <person name="Grimwood J."/>
            <person name="Hayes R.D."/>
            <person name="Graham S.W."/>
            <person name="Gunter L.E."/>
            <person name="McDaniel S.F."/>
            <person name="Hoernstein S.N.W."/>
            <person name="Larsson A."/>
            <person name="Li F.W."/>
            <person name="Perroud P.F."/>
            <person name="Phillips J."/>
            <person name="Ranjan P."/>
            <person name="Rokshar D.S."/>
            <person name="Rothfels C.J."/>
            <person name="Schneider L."/>
            <person name="Shu S."/>
            <person name="Stevenson D.W."/>
            <person name="Thummler F."/>
            <person name="Tillich M."/>
            <person name="Villarreal Aguilar J.C."/>
            <person name="Widiez T."/>
            <person name="Wong G.K."/>
            <person name="Wymore A."/>
            <person name="Zhang Y."/>
            <person name="Zimmer A.D."/>
            <person name="Quatrano R.S."/>
            <person name="Mayer K.F.X."/>
            <person name="Goodstein D."/>
            <person name="Casacuberta J.M."/>
            <person name="Vandepoele K."/>
            <person name="Reski R."/>
            <person name="Cuming A.C."/>
            <person name="Tuskan G.A."/>
            <person name="Maumus F."/>
            <person name="Salse J."/>
            <person name="Schmutz J."/>
            <person name="Rensing S.A."/>
        </authorList>
    </citation>
    <scope>NUCLEOTIDE SEQUENCE [LARGE SCALE GENOMIC DNA]</scope>
    <source>
        <strain evidence="7 8">cv. Gransden 2004</strain>
    </source>
</reference>
<dbReference type="Pfam" id="PF09762">
    <property type="entry name" value="CCDC93_CC"/>
    <property type="match status" value="1"/>
</dbReference>
<comment type="similarity">
    <text evidence="1">Belongs to the CCDC93 family.</text>
</comment>
<keyword evidence="2 3" id="KW-0175">Coiled coil</keyword>
<dbReference type="PANTHER" id="PTHR16441:SF0">
    <property type="entry name" value="COILED-COIL DOMAIN-CONTAINING PROTEIN 93"/>
    <property type="match status" value="1"/>
</dbReference>
<dbReference type="Proteomes" id="UP000006727">
    <property type="component" value="Chromosome 10"/>
</dbReference>
<dbReference type="EMBL" id="ABEU02000010">
    <property type="protein sequence ID" value="PNR47008.1"/>
    <property type="molecule type" value="Genomic_DNA"/>
</dbReference>
<sequence>MAEMEQDKERAELLREIAELLLSGGYFRAQISTLSPFDILTGGLAWAIAASNVDVDFDVLYDDDATLGYKIKVGEAIEEALQRMGCPYPLQAHQIQGLDYPAVLLVVQWLVKRVLQNREESGDQLRKYSLWKFQQHYKLPGEAADEHIHLDRVKFAKQTSKADFIHQQYMQTSARLLEVSLDDTTILPSEIEDIHSITSLQQQTAALQKQMNSQKVRLEQLQTKKNSVAVGVEEIELLIKNQEEHWKELVAERTELQRAVEDAGSGQVVTDMISLLQQTKNLEIMESEFRASCKKKRAELVGRIKQLQDPSRNLAEQAEQQADVEAMYEADLYTLRSVRKELAKKCSEVALLQRQLDDVPTQSELIQYERRFVELYLHIQRKLRETRKYYATYNALAEVHELTMKETSLLNSIHSQFEAAMMTPGGRAKFVESMEGIVKGVKQKLLKMEKRLDAEKDTYTALKEKHMASVMAQRNYFSLVKQFQEECAKNERLRAALGPHADIATKDTHIPSIVSPLENDSNTFVPPL</sequence>
<evidence type="ECO:0000256" key="2">
    <source>
        <dbReference type="ARBA" id="ARBA00023054"/>
    </source>
</evidence>
<dbReference type="InterPro" id="IPR019159">
    <property type="entry name" value="CCDC93_CC"/>
</dbReference>
<keyword evidence="8" id="KW-1185">Reference proteome</keyword>
<dbReference type="PANTHER" id="PTHR16441">
    <property type="entry name" value="FIDIPIDINE"/>
    <property type="match status" value="1"/>
</dbReference>
<dbReference type="OrthoDB" id="16092at2759"/>
<dbReference type="FunCoup" id="A0A2K1JZQ9">
    <property type="interactions" value="365"/>
</dbReference>
<feature type="coiled-coil region" evidence="3">
    <location>
        <begin position="438"/>
        <end position="465"/>
    </location>
</feature>
<dbReference type="InterPro" id="IPR039116">
    <property type="entry name" value="CCDC93"/>
</dbReference>
<protein>
    <submittedName>
        <fullName evidence="6 7">Uncharacterized protein</fullName>
    </submittedName>
</protein>
<dbReference type="Gramene" id="Pp3c10_19840V3.2">
    <property type="protein sequence ID" value="Pp3c10_19840V3.2"/>
    <property type="gene ID" value="Pp3c10_19840"/>
</dbReference>
<reference evidence="6 8" key="1">
    <citation type="journal article" date="2008" name="Science">
        <title>The Physcomitrella genome reveals evolutionary insights into the conquest of land by plants.</title>
        <authorList>
            <person name="Rensing S."/>
            <person name="Lang D."/>
            <person name="Zimmer A."/>
            <person name="Terry A."/>
            <person name="Salamov A."/>
            <person name="Shapiro H."/>
            <person name="Nishiyama T."/>
            <person name="Perroud P.-F."/>
            <person name="Lindquist E."/>
            <person name="Kamisugi Y."/>
            <person name="Tanahashi T."/>
            <person name="Sakakibara K."/>
            <person name="Fujita T."/>
            <person name="Oishi K."/>
            <person name="Shin-I T."/>
            <person name="Kuroki Y."/>
            <person name="Toyoda A."/>
            <person name="Suzuki Y."/>
            <person name="Hashimoto A."/>
            <person name="Yamaguchi K."/>
            <person name="Sugano A."/>
            <person name="Kohara Y."/>
            <person name="Fujiyama A."/>
            <person name="Anterola A."/>
            <person name="Aoki S."/>
            <person name="Ashton N."/>
            <person name="Barbazuk W.B."/>
            <person name="Barker E."/>
            <person name="Bennetzen J."/>
            <person name="Bezanilla M."/>
            <person name="Blankenship R."/>
            <person name="Cho S.H."/>
            <person name="Dutcher S."/>
            <person name="Estelle M."/>
            <person name="Fawcett J.A."/>
            <person name="Gundlach H."/>
            <person name="Hanada K."/>
            <person name="Heyl A."/>
            <person name="Hicks K.A."/>
            <person name="Hugh J."/>
            <person name="Lohr M."/>
            <person name="Mayer K."/>
            <person name="Melkozernov A."/>
            <person name="Murata T."/>
            <person name="Nelson D."/>
            <person name="Pils B."/>
            <person name="Prigge M."/>
            <person name="Reiss B."/>
            <person name="Renner T."/>
            <person name="Rombauts S."/>
            <person name="Rushton P."/>
            <person name="Sanderfoot A."/>
            <person name="Schween G."/>
            <person name="Shiu S.-H."/>
            <person name="Stueber K."/>
            <person name="Theodoulou F.L."/>
            <person name="Tu H."/>
            <person name="Van de Peer Y."/>
            <person name="Verrier P.J."/>
            <person name="Waters E."/>
            <person name="Wood A."/>
            <person name="Yang L."/>
            <person name="Cove D."/>
            <person name="Cuming A."/>
            <person name="Hasebe M."/>
            <person name="Lucas S."/>
            <person name="Mishler D.B."/>
            <person name="Reski R."/>
            <person name="Grigoriev I."/>
            <person name="Quatrano R.S."/>
            <person name="Boore J.L."/>
        </authorList>
    </citation>
    <scope>NUCLEOTIDE SEQUENCE [LARGE SCALE GENOMIC DNA]</scope>
    <source>
        <strain evidence="7 8">cv. Gransden 2004</strain>
    </source>
</reference>
<reference evidence="7" key="3">
    <citation type="submission" date="2020-12" db="UniProtKB">
        <authorList>
            <consortium name="EnsemblPlants"/>
        </authorList>
    </citation>
    <scope>IDENTIFICATION</scope>
</reference>
<evidence type="ECO:0000256" key="3">
    <source>
        <dbReference type="SAM" id="Coils"/>
    </source>
</evidence>
<dbReference type="STRING" id="3218.A0A2K1JZQ9"/>
<dbReference type="InterPro" id="IPR048747">
    <property type="entry name" value="CCDC93_N"/>
</dbReference>
<name>A0A2K1JZQ9_PHYPA</name>
<evidence type="ECO:0000313" key="8">
    <source>
        <dbReference type="Proteomes" id="UP000006727"/>
    </source>
</evidence>
<feature type="domain" description="CCDC93 coiled-coil" evidence="4">
    <location>
        <begin position="197"/>
        <end position="495"/>
    </location>
</feature>
<evidence type="ECO:0000313" key="6">
    <source>
        <dbReference type="EMBL" id="PNR47008.1"/>
    </source>
</evidence>
<proteinExistence type="inferred from homology"/>
<gene>
    <name evidence="7" type="primary">LOC112288065</name>
    <name evidence="6" type="ORF">PHYPA_014128</name>
</gene>